<dbReference type="InterPro" id="IPR017853">
    <property type="entry name" value="GH"/>
</dbReference>
<dbReference type="PANTHER" id="PTHR43863">
    <property type="entry name" value="HYDROLASE, PUTATIVE (AFU_ORTHOLOGUE AFUA_1G03140)-RELATED"/>
    <property type="match status" value="1"/>
</dbReference>
<evidence type="ECO:0000259" key="3">
    <source>
        <dbReference type="Pfam" id="PF13802"/>
    </source>
</evidence>
<dbReference type="Gene3D" id="2.60.40.1180">
    <property type="entry name" value="Golgi alpha-mannosidase II"/>
    <property type="match status" value="1"/>
</dbReference>
<dbReference type="Pfam" id="PF01055">
    <property type="entry name" value="Glyco_hydro_31_2nd"/>
    <property type="match status" value="1"/>
</dbReference>
<dbReference type="InterPro" id="IPR051816">
    <property type="entry name" value="Glycosyl_Hydrolase_31"/>
</dbReference>
<dbReference type="InterPro" id="IPR011013">
    <property type="entry name" value="Gal_mutarotase_sf_dom"/>
</dbReference>
<dbReference type="Gene3D" id="3.20.20.80">
    <property type="entry name" value="Glycosidases"/>
    <property type="match status" value="1"/>
</dbReference>
<dbReference type="InterPro" id="IPR000322">
    <property type="entry name" value="Glyco_hydro_31_TIM"/>
</dbReference>
<feature type="domain" description="Glycosyl hydrolase family 31 C-terminal" evidence="4">
    <location>
        <begin position="573"/>
        <end position="658"/>
    </location>
</feature>
<evidence type="ECO:0000259" key="2">
    <source>
        <dbReference type="Pfam" id="PF01055"/>
    </source>
</evidence>
<accession>A0A6J6U2F2</accession>
<reference evidence="5" key="1">
    <citation type="submission" date="2020-05" db="EMBL/GenBank/DDBJ databases">
        <authorList>
            <person name="Chiriac C."/>
            <person name="Salcher M."/>
            <person name="Ghai R."/>
            <person name="Kavagutti S V."/>
        </authorList>
    </citation>
    <scope>NUCLEOTIDE SEQUENCE</scope>
</reference>
<feature type="domain" description="Glycoside hydrolase family 31 TIM barrel" evidence="2">
    <location>
        <begin position="223"/>
        <end position="562"/>
    </location>
</feature>
<dbReference type="GO" id="GO:0004553">
    <property type="term" value="F:hydrolase activity, hydrolyzing O-glycosyl compounds"/>
    <property type="evidence" value="ECO:0007669"/>
    <property type="project" value="InterPro"/>
</dbReference>
<dbReference type="Pfam" id="PF21365">
    <property type="entry name" value="Glyco_hydro_31_3rd"/>
    <property type="match status" value="1"/>
</dbReference>
<dbReference type="InterPro" id="IPR048395">
    <property type="entry name" value="Glyco_hydro_31_C"/>
</dbReference>
<dbReference type="InterPro" id="IPR013780">
    <property type="entry name" value="Glyco_hydro_b"/>
</dbReference>
<dbReference type="PANTHER" id="PTHR43863:SF2">
    <property type="entry name" value="MALTASE-GLUCOAMYLASE"/>
    <property type="match status" value="1"/>
</dbReference>
<protein>
    <submittedName>
        <fullName evidence="5">Unannotated protein</fullName>
    </submittedName>
</protein>
<feature type="domain" description="Glycoside hydrolase family 31 N-terminal" evidence="3">
    <location>
        <begin position="20"/>
        <end position="176"/>
    </location>
</feature>
<dbReference type="SUPFAM" id="SSF74650">
    <property type="entry name" value="Galactose mutarotase-like"/>
    <property type="match status" value="1"/>
</dbReference>
<dbReference type="EMBL" id="CAEZYZ010000143">
    <property type="protein sequence ID" value="CAB4752579.1"/>
    <property type="molecule type" value="Genomic_DNA"/>
</dbReference>
<organism evidence="5">
    <name type="scientific">freshwater metagenome</name>
    <dbReference type="NCBI Taxonomy" id="449393"/>
    <lineage>
        <taxon>unclassified sequences</taxon>
        <taxon>metagenomes</taxon>
        <taxon>ecological metagenomes</taxon>
    </lineage>
</organism>
<dbReference type="GO" id="GO:0005975">
    <property type="term" value="P:carbohydrate metabolic process"/>
    <property type="evidence" value="ECO:0007669"/>
    <property type="project" value="InterPro"/>
</dbReference>
<comment type="similarity">
    <text evidence="1">Belongs to the glycosyl hydrolase 31 family.</text>
</comment>
<dbReference type="SUPFAM" id="SSF51011">
    <property type="entry name" value="Glycosyl hydrolase domain"/>
    <property type="match status" value="1"/>
</dbReference>
<sequence>MPFTTNLSGVELVLPGEVLRIDAWGGSTIRVRTSLNGHASPVKEALATTEATAAVVSIDGNVARVTSGELTAVIESHGRVRFEGPEGLLVGEPSFDPNEPPLRPHRLYLGNDDTGVSVEATFQAWDDERIYGLGQHSLGRLDLKGCVVDLLQRNSEISVPAIISSRGYGLFWNSASVGRVEFAANHTRWVAHRASGIDYFVYAGQTPAEVLRRYHELTGFPRRMPEWATGYWQSNSYYTSQAELLAVAREHLSRGLPLSAMFVDFMHWTHLGEWEWDREQWPDPAAMVAELAAAGVRVMVAVWPHVSPQSKHFADLRDRGLLVHGPDGSLAVFAFADRAEPSGVDLALLDLTQPEARRFYWDRVRENYHDIGVRAFWLDACEPELSEPAGTLREAGARFARGHGTEFAGMFPLFDAQAIREGLDEIGDDESMILERSAWAGSQRYGVTVWSGDIQSTWESLRTQVGAGLNMMASGIPWWTTDIGGFFDADAESEDFRELLVRWFQFATFWPVVRLHGNRHPDFFNSGIFSSGGPNEVWSFGEKAYEVITGLLFFRERLRPYVQQVTDQSAATGMPPVRPLWFESPHDPVAVRVEDQFLLGDDVLIAPVLRRGATSRTVYLPANARWRNAWTGHAHEGGTWITIEAPLHIVPLFVRDGSDLTIDSSWFER</sequence>
<dbReference type="Pfam" id="PF13802">
    <property type="entry name" value="Gal_mutarotas_2"/>
    <property type="match status" value="1"/>
</dbReference>
<proteinExistence type="inferred from homology"/>
<evidence type="ECO:0000259" key="4">
    <source>
        <dbReference type="Pfam" id="PF21365"/>
    </source>
</evidence>
<gene>
    <name evidence="5" type="ORF">UFOPK2810_00917</name>
</gene>
<dbReference type="SUPFAM" id="SSF51445">
    <property type="entry name" value="(Trans)glycosidases"/>
    <property type="match status" value="1"/>
</dbReference>
<evidence type="ECO:0000256" key="1">
    <source>
        <dbReference type="ARBA" id="ARBA00007806"/>
    </source>
</evidence>
<dbReference type="Gene3D" id="2.60.40.1760">
    <property type="entry name" value="glycosyl hydrolase (family 31)"/>
    <property type="match status" value="1"/>
</dbReference>
<dbReference type="CDD" id="cd14752">
    <property type="entry name" value="GH31_N"/>
    <property type="match status" value="1"/>
</dbReference>
<name>A0A6J6U2F2_9ZZZZ</name>
<dbReference type="InterPro" id="IPR025887">
    <property type="entry name" value="Glyco_hydro_31_N_dom"/>
</dbReference>
<dbReference type="AlphaFoldDB" id="A0A6J6U2F2"/>
<dbReference type="GO" id="GO:0030246">
    <property type="term" value="F:carbohydrate binding"/>
    <property type="evidence" value="ECO:0007669"/>
    <property type="project" value="InterPro"/>
</dbReference>
<evidence type="ECO:0000313" key="5">
    <source>
        <dbReference type="EMBL" id="CAB4752579.1"/>
    </source>
</evidence>